<dbReference type="GeneID" id="106989483"/>
<evidence type="ECO:0000256" key="1">
    <source>
        <dbReference type="ARBA" id="ARBA00009283"/>
    </source>
</evidence>
<evidence type="ECO:0000256" key="4">
    <source>
        <dbReference type="SAM" id="MobiDB-lite"/>
    </source>
</evidence>
<dbReference type="Proteomes" id="UP001652583">
    <property type="component" value="Chromosome D4"/>
</dbReference>
<gene>
    <name evidence="6" type="primary">ENTPD2</name>
</gene>
<feature type="compositionally biased region" description="Low complexity" evidence="4">
    <location>
        <begin position="428"/>
        <end position="437"/>
    </location>
</feature>
<keyword evidence="2 3" id="KW-0378">Hydrolase</keyword>
<keyword evidence="5" id="KW-1185">Reference proteome</keyword>
<dbReference type="Gene3D" id="3.30.420.150">
    <property type="entry name" value="Exopolyphosphatase. Domain 2"/>
    <property type="match status" value="2"/>
</dbReference>
<organism evidence="5 6">
    <name type="scientific">Acinonyx jubatus</name>
    <name type="common">Cheetah</name>
    <dbReference type="NCBI Taxonomy" id="32536"/>
    <lineage>
        <taxon>Eukaryota</taxon>
        <taxon>Metazoa</taxon>
        <taxon>Chordata</taxon>
        <taxon>Craniata</taxon>
        <taxon>Vertebrata</taxon>
        <taxon>Euteleostomi</taxon>
        <taxon>Mammalia</taxon>
        <taxon>Eutheria</taxon>
        <taxon>Laurasiatheria</taxon>
        <taxon>Carnivora</taxon>
        <taxon>Feliformia</taxon>
        <taxon>Felidae</taxon>
        <taxon>Felinae</taxon>
        <taxon>Acinonyx</taxon>
    </lineage>
</organism>
<dbReference type="PROSITE" id="PS01238">
    <property type="entry name" value="GDA1_CD39_NTPASE"/>
    <property type="match status" value="1"/>
</dbReference>
<dbReference type="Gene3D" id="3.30.420.40">
    <property type="match status" value="1"/>
</dbReference>
<feature type="compositionally biased region" description="Gly residues" evidence="4">
    <location>
        <begin position="354"/>
        <end position="365"/>
    </location>
</feature>
<protein>
    <submittedName>
        <fullName evidence="6">Ectonucleoside triphosphate diphosphohydrolase 2 isoform X4</fullName>
    </submittedName>
</protein>
<accession>A0ABM3NLJ4</accession>
<dbReference type="PANTHER" id="PTHR11782:SF33">
    <property type="entry name" value="ECTONUCLEOSIDE TRIPHOSPHATE DIPHOSPHOHYDROLASE 2"/>
    <property type="match status" value="1"/>
</dbReference>
<dbReference type="Pfam" id="PF01150">
    <property type="entry name" value="GDA1_CD39"/>
    <property type="match status" value="2"/>
</dbReference>
<feature type="region of interest" description="Disordered" evidence="4">
    <location>
        <begin position="354"/>
        <end position="484"/>
    </location>
</feature>
<sequence>MAGKVLSLLPPLLLAAAGLAGLLLLCVPTRDIWELPALKYGIVLDAGSSHTSMFIYKWPADKENDTGIVGQHSSCNVRGGGISSYADDPSRAGQSLVECLDQALQEVPKESHVHTPLYLGATAGMRLLNLTSPEASANVLAAVTRTLTRYPFDFRGAHVLSGQDEGVFGWVTANYLLENFIKTHGFHPCWPRGYSTQVLLQDVYESPCTAAQRPQTFNSSTRVSLAGSSDPALCRGLILGLFNFSSCCFSRCSFNGIFQPPVAGNFMAFSAFFYTVDFLRSVMGLPVATLQQLETAVVAVCNQTWSQLQAKAPGQRARLPDYCAGAMFVQQLLSRGYGFDERAFGGVTFQSKVGAGGGGGGGGGPRAARRLRPCPSPAGRGHRGRLGARLHAQPDQPDPRRAAGAAQGHRLQVLGRASPTLRRHASGRRGPAAAPGALGRGVERHLAAGRVPAPRPTRDASAPNAAPAETGGRAHGGPGWAKGATSGPCLPAAAFSSLQGLLLLPAPPPPTSWGWGIQTSPEPWAGDFRTGCLGTPTPPSGVWVCIGPARAHRLGTQRFLVTIL</sequence>
<evidence type="ECO:0000256" key="2">
    <source>
        <dbReference type="ARBA" id="ARBA00022801"/>
    </source>
</evidence>
<evidence type="ECO:0000313" key="5">
    <source>
        <dbReference type="Proteomes" id="UP001652583"/>
    </source>
</evidence>
<name>A0ABM3NLJ4_ACIJB</name>
<dbReference type="RefSeq" id="XP_053060307.1">
    <property type="nucleotide sequence ID" value="XM_053204332.1"/>
</dbReference>
<proteinExistence type="inferred from homology"/>
<evidence type="ECO:0000313" key="6">
    <source>
        <dbReference type="RefSeq" id="XP_053060307.1"/>
    </source>
</evidence>
<reference evidence="6" key="1">
    <citation type="submission" date="2025-08" db="UniProtKB">
        <authorList>
            <consortium name="RefSeq"/>
        </authorList>
    </citation>
    <scope>IDENTIFICATION</scope>
    <source>
        <tissue evidence="6">Blood</tissue>
    </source>
</reference>
<dbReference type="InterPro" id="IPR000407">
    <property type="entry name" value="GDA1_CD39_NTPase"/>
</dbReference>
<dbReference type="PANTHER" id="PTHR11782">
    <property type="entry name" value="ADENOSINE/GUANOSINE DIPHOSPHATASE"/>
    <property type="match status" value="1"/>
</dbReference>
<comment type="similarity">
    <text evidence="1 3">Belongs to the GDA1/CD39 NTPase family.</text>
</comment>
<evidence type="ECO:0000256" key="3">
    <source>
        <dbReference type="RuleBase" id="RU003833"/>
    </source>
</evidence>